<organism evidence="3 4">
    <name type="scientific">Romanomermis culicivorax</name>
    <name type="common">Nematode worm</name>
    <dbReference type="NCBI Taxonomy" id="13658"/>
    <lineage>
        <taxon>Eukaryota</taxon>
        <taxon>Metazoa</taxon>
        <taxon>Ecdysozoa</taxon>
        <taxon>Nematoda</taxon>
        <taxon>Enoplea</taxon>
        <taxon>Dorylaimia</taxon>
        <taxon>Mermithida</taxon>
        <taxon>Mermithoidea</taxon>
        <taxon>Mermithidae</taxon>
        <taxon>Romanomermis</taxon>
    </lineage>
</organism>
<evidence type="ECO:0000313" key="4">
    <source>
        <dbReference type="WBParaSite" id="nRc.2.0.1.t13705-RA"/>
    </source>
</evidence>
<evidence type="ECO:0000313" key="3">
    <source>
        <dbReference type="Proteomes" id="UP000887565"/>
    </source>
</evidence>
<dbReference type="GO" id="GO:0034198">
    <property type="term" value="P:cellular response to amino acid starvation"/>
    <property type="evidence" value="ECO:0007669"/>
    <property type="project" value="TreeGrafter"/>
</dbReference>
<dbReference type="PANTHER" id="PTHR23346">
    <property type="entry name" value="TRANSLATIONAL ACTIVATOR GCN1-RELATED"/>
    <property type="match status" value="1"/>
</dbReference>
<accession>A0A915IHZ0</accession>
<protein>
    <recommendedName>
        <fullName evidence="2">Stalled ribosome sensor GCN1-like HEAT repeats region domain-containing protein</fullName>
    </recommendedName>
</protein>
<keyword evidence="1" id="KW-0677">Repeat</keyword>
<dbReference type="PANTHER" id="PTHR23346:SF7">
    <property type="entry name" value="STALLED RIBOSOME SENSOR GCN1"/>
    <property type="match status" value="1"/>
</dbReference>
<name>A0A915IHZ0_ROMCU</name>
<keyword evidence="3" id="KW-1185">Reference proteome</keyword>
<dbReference type="AlphaFoldDB" id="A0A915IHZ0"/>
<feature type="domain" description="Stalled ribosome sensor GCN1-like HEAT repeats region" evidence="2">
    <location>
        <begin position="36"/>
        <end position="169"/>
    </location>
</feature>
<dbReference type="GO" id="GO:0005829">
    <property type="term" value="C:cytosol"/>
    <property type="evidence" value="ECO:0007669"/>
    <property type="project" value="TreeGrafter"/>
</dbReference>
<reference evidence="4" key="1">
    <citation type="submission" date="2022-11" db="UniProtKB">
        <authorList>
            <consortium name="WormBaseParasite"/>
        </authorList>
    </citation>
    <scope>IDENTIFICATION</scope>
</reference>
<dbReference type="GO" id="GO:0019887">
    <property type="term" value="F:protein kinase regulator activity"/>
    <property type="evidence" value="ECO:0007669"/>
    <property type="project" value="TreeGrafter"/>
</dbReference>
<dbReference type="Proteomes" id="UP000887565">
    <property type="component" value="Unplaced"/>
</dbReference>
<dbReference type="WBParaSite" id="nRc.2.0.1.t13705-RA">
    <property type="protein sequence ID" value="nRc.2.0.1.t13705-RA"/>
    <property type="gene ID" value="nRc.2.0.1.g13705"/>
</dbReference>
<dbReference type="GO" id="GO:0006417">
    <property type="term" value="P:regulation of translation"/>
    <property type="evidence" value="ECO:0007669"/>
    <property type="project" value="TreeGrafter"/>
</dbReference>
<proteinExistence type="predicted"/>
<evidence type="ECO:0000256" key="1">
    <source>
        <dbReference type="ARBA" id="ARBA00022737"/>
    </source>
</evidence>
<dbReference type="Pfam" id="PF23271">
    <property type="entry name" value="HEAT_GCN1"/>
    <property type="match status" value="1"/>
</dbReference>
<dbReference type="InterPro" id="IPR057546">
    <property type="entry name" value="HEAT_GCN1"/>
</dbReference>
<sequence>MEGLNIKEKQQCGFQLHHKYHALSVSLFDIFKLTVGTVNTKALAHLATVAGESLNKHLGKIFSPIVTSLSMKLFTDRQPEEMENAVMVLDSVIDESGSQLILDVLLQRHYESKQIEIASAILLSYFVQNSKVPLSDSFGQIIRGCLNFYTSEDKAVINPATEALSSIVK</sequence>
<dbReference type="InterPro" id="IPR011989">
    <property type="entry name" value="ARM-like"/>
</dbReference>
<dbReference type="Gene3D" id="1.25.10.10">
    <property type="entry name" value="Leucine-rich Repeat Variant"/>
    <property type="match status" value="1"/>
</dbReference>
<dbReference type="InterPro" id="IPR016024">
    <property type="entry name" value="ARM-type_fold"/>
</dbReference>
<dbReference type="SUPFAM" id="SSF48371">
    <property type="entry name" value="ARM repeat"/>
    <property type="match status" value="1"/>
</dbReference>
<evidence type="ECO:0000259" key="2">
    <source>
        <dbReference type="Pfam" id="PF23271"/>
    </source>
</evidence>